<dbReference type="PROSITE" id="PS50160">
    <property type="entry name" value="DNA_LIGASE_A3"/>
    <property type="match status" value="1"/>
</dbReference>
<dbReference type="Gene3D" id="3.30.1490.70">
    <property type="match status" value="1"/>
</dbReference>
<dbReference type="GO" id="GO:0005524">
    <property type="term" value="F:ATP binding"/>
    <property type="evidence" value="ECO:0007669"/>
    <property type="project" value="UniProtKB-KW"/>
</dbReference>
<comment type="catalytic activity">
    <reaction evidence="17 18">
        <text>ATP + (deoxyribonucleotide)n-3'-hydroxyl + 5'-phospho-(deoxyribonucleotide)m = (deoxyribonucleotide)n+m + AMP + diphosphate.</text>
        <dbReference type="EC" id="6.5.1.1"/>
    </reaction>
</comment>
<dbReference type="Pfam" id="PF10283">
    <property type="entry name" value="zf-CCHH"/>
    <property type="match status" value="1"/>
</dbReference>
<evidence type="ECO:0000256" key="3">
    <source>
        <dbReference type="ARBA" id="ARBA00007572"/>
    </source>
</evidence>
<evidence type="ECO:0000256" key="17">
    <source>
        <dbReference type="ARBA" id="ARBA00034003"/>
    </source>
</evidence>
<evidence type="ECO:0000256" key="14">
    <source>
        <dbReference type="ARBA" id="ARBA00023204"/>
    </source>
</evidence>
<feature type="compositionally biased region" description="Acidic residues" evidence="21">
    <location>
        <begin position="982"/>
        <end position="1000"/>
    </location>
</feature>
<organism evidence="25 26">
    <name type="scientific">Monosiga brevicollis</name>
    <name type="common">Choanoflagellate</name>
    <dbReference type="NCBI Taxonomy" id="81824"/>
    <lineage>
        <taxon>Eukaryota</taxon>
        <taxon>Choanoflagellata</taxon>
        <taxon>Craspedida</taxon>
        <taxon>Salpingoecidae</taxon>
        <taxon>Monosiga</taxon>
    </lineage>
</organism>
<evidence type="ECO:0000256" key="2">
    <source>
        <dbReference type="ARBA" id="ARBA00004123"/>
    </source>
</evidence>
<dbReference type="PROSITE" id="PS00697">
    <property type="entry name" value="DNA_LIGASE_A1"/>
    <property type="match status" value="1"/>
</dbReference>
<dbReference type="Gene3D" id="2.40.50.140">
    <property type="entry name" value="Nucleic acid-binding proteins"/>
    <property type="match status" value="1"/>
</dbReference>
<evidence type="ECO:0000256" key="13">
    <source>
        <dbReference type="ARBA" id="ARBA00023172"/>
    </source>
</evidence>
<dbReference type="GO" id="GO:0005634">
    <property type="term" value="C:nucleus"/>
    <property type="evidence" value="ECO:0000318"/>
    <property type="project" value="GO_Central"/>
</dbReference>
<keyword evidence="7" id="KW-0479">Metal-binding</keyword>
<dbReference type="Pfam" id="PF04675">
    <property type="entry name" value="DNA_ligase_A_N"/>
    <property type="match status" value="1"/>
</dbReference>
<dbReference type="FunCoup" id="A9UYT8">
    <property type="interactions" value="969"/>
</dbReference>
<keyword evidence="4 18" id="KW-0436">Ligase</keyword>
<keyword evidence="14 18" id="KW-0234">DNA repair</keyword>
<feature type="region of interest" description="Disordered" evidence="21">
    <location>
        <begin position="943"/>
        <end position="1034"/>
    </location>
</feature>
<dbReference type="SMART" id="SM01336">
    <property type="entry name" value="zf-PARP"/>
    <property type="match status" value="1"/>
</dbReference>
<dbReference type="SUPFAM" id="SSF57716">
    <property type="entry name" value="Glucocorticoid receptor-like (DNA-binding domain)"/>
    <property type="match status" value="1"/>
</dbReference>
<keyword evidence="16" id="KW-0131">Cell cycle</keyword>
<feature type="coiled-coil region" evidence="20">
    <location>
        <begin position="330"/>
        <end position="357"/>
    </location>
</feature>
<dbReference type="PROSITE" id="PS00347">
    <property type="entry name" value="ZF_PARP_1"/>
    <property type="match status" value="1"/>
</dbReference>
<feature type="domain" description="PARP-type" evidence="22">
    <location>
        <begin position="81"/>
        <end position="172"/>
    </location>
</feature>
<dbReference type="Pfam" id="PF01068">
    <property type="entry name" value="DNA_ligase_A_M"/>
    <property type="match status" value="1"/>
</dbReference>
<evidence type="ECO:0000256" key="12">
    <source>
        <dbReference type="ARBA" id="ARBA00022840"/>
    </source>
</evidence>
<name>A9UYT8_MONBE</name>
<feature type="compositionally biased region" description="Acidic residues" evidence="21">
    <location>
        <begin position="961"/>
        <end position="973"/>
    </location>
</feature>
<dbReference type="PROSITE" id="PS50064">
    <property type="entry name" value="ZF_PARP_2"/>
    <property type="match status" value="1"/>
</dbReference>
<evidence type="ECO:0000256" key="4">
    <source>
        <dbReference type="ARBA" id="ARBA00022598"/>
    </source>
</evidence>
<keyword evidence="11" id="KW-0862">Zinc</keyword>
<keyword evidence="6" id="KW-0235">DNA replication</keyword>
<dbReference type="GO" id="GO:0071897">
    <property type="term" value="P:DNA biosynthetic process"/>
    <property type="evidence" value="ECO:0007669"/>
    <property type="project" value="InterPro"/>
</dbReference>
<reference evidence="25 26" key="1">
    <citation type="journal article" date="2008" name="Nature">
        <title>The genome of the choanoflagellate Monosiga brevicollis and the origin of metazoans.</title>
        <authorList>
            <consortium name="JGI Sequencing"/>
            <person name="King N."/>
            <person name="Westbrook M.J."/>
            <person name="Young S.L."/>
            <person name="Kuo A."/>
            <person name="Abedin M."/>
            <person name="Chapman J."/>
            <person name="Fairclough S."/>
            <person name="Hellsten U."/>
            <person name="Isogai Y."/>
            <person name="Letunic I."/>
            <person name="Marr M."/>
            <person name="Pincus D."/>
            <person name="Putnam N."/>
            <person name="Rokas A."/>
            <person name="Wright K.J."/>
            <person name="Zuzow R."/>
            <person name="Dirks W."/>
            <person name="Good M."/>
            <person name="Goodstein D."/>
            <person name="Lemons D."/>
            <person name="Li W."/>
            <person name="Lyons J.B."/>
            <person name="Morris A."/>
            <person name="Nichols S."/>
            <person name="Richter D.J."/>
            <person name="Salamov A."/>
            <person name="Bork P."/>
            <person name="Lim W.A."/>
            <person name="Manning G."/>
            <person name="Miller W.T."/>
            <person name="McGinnis W."/>
            <person name="Shapiro H."/>
            <person name="Tjian R."/>
            <person name="Grigoriev I.V."/>
            <person name="Rokhsar D."/>
        </authorList>
    </citation>
    <scope>NUCLEOTIDE SEQUENCE [LARGE SCALE GENOMIC DNA]</scope>
    <source>
        <strain evidence="26">MX1 / ATCC 50154</strain>
    </source>
</reference>
<keyword evidence="20" id="KW-0175">Coiled coil</keyword>
<dbReference type="Pfam" id="PF00645">
    <property type="entry name" value="zf-PARP"/>
    <property type="match status" value="1"/>
</dbReference>
<dbReference type="InterPro" id="IPR016059">
    <property type="entry name" value="DNA_ligase_ATP-dep_CS"/>
</dbReference>
<dbReference type="Proteomes" id="UP000001357">
    <property type="component" value="Unassembled WGS sequence"/>
</dbReference>
<dbReference type="Pfam" id="PF16759">
    <property type="entry name" value="LIG3_BRCT"/>
    <property type="match status" value="1"/>
</dbReference>
<feature type="compositionally biased region" description="Basic and acidic residues" evidence="21">
    <location>
        <begin position="904"/>
        <end position="913"/>
    </location>
</feature>
<dbReference type="InterPro" id="IPR012310">
    <property type="entry name" value="DNA_ligase_ATP-dep_cent"/>
</dbReference>
<dbReference type="InterPro" id="IPR019406">
    <property type="entry name" value="APLF_PBZ"/>
</dbReference>
<protein>
    <recommendedName>
        <fullName evidence="18">DNA ligase</fullName>
        <ecNumber evidence="18">6.5.1.1</ecNumber>
    </recommendedName>
</protein>
<evidence type="ECO:0000256" key="7">
    <source>
        <dbReference type="ARBA" id="ARBA00022723"/>
    </source>
</evidence>
<dbReference type="FunFam" id="1.10.3260.10:FF:000002">
    <property type="entry name" value="DNA ligase"/>
    <property type="match status" value="1"/>
</dbReference>
<dbReference type="GO" id="GO:0006302">
    <property type="term" value="P:double-strand break repair"/>
    <property type="evidence" value="ECO:0000318"/>
    <property type="project" value="GO_Central"/>
</dbReference>
<dbReference type="STRING" id="81824.A9UYT8"/>
<accession>A9UYT8</accession>
<keyword evidence="15" id="KW-0539">Nucleus</keyword>
<dbReference type="NCBIfam" id="TIGR00574">
    <property type="entry name" value="dnl1"/>
    <property type="match status" value="1"/>
</dbReference>
<evidence type="ECO:0000256" key="8">
    <source>
        <dbReference type="ARBA" id="ARBA00022741"/>
    </source>
</evidence>
<dbReference type="Pfam" id="PF04679">
    <property type="entry name" value="DNA_ligase_A_C"/>
    <property type="match status" value="1"/>
</dbReference>
<evidence type="ECO:0000256" key="20">
    <source>
        <dbReference type="SAM" id="Coils"/>
    </source>
</evidence>
<evidence type="ECO:0000256" key="21">
    <source>
        <dbReference type="SAM" id="MobiDB-lite"/>
    </source>
</evidence>
<keyword evidence="12 18" id="KW-0067">ATP-binding</keyword>
<feature type="domain" description="ATP-dependent DNA ligase family profile" evidence="23">
    <location>
        <begin position="540"/>
        <end position="674"/>
    </location>
</feature>
<dbReference type="AlphaFoldDB" id="A9UYT8"/>
<dbReference type="SUPFAM" id="SSF56091">
    <property type="entry name" value="DNA ligase/mRNA capping enzyme, catalytic domain"/>
    <property type="match status" value="1"/>
</dbReference>
<feature type="region of interest" description="Disordered" evidence="21">
    <location>
        <begin position="180"/>
        <end position="220"/>
    </location>
</feature>
<dbReference type="InterPro" id="IPR036599">
    <property type="entry name" value="DNA_ligase_N_sf"/>
</dbReference>
<dbReference type="SUPFAM" id="SSF117018">
    <property type="entry name" value="ATP-dependent DNA ligase DNA-binding domain"/>
    <property type="match status" value="1"/>
</dbReference>
<dbReference type="InterPro" id="IPR001357">
    <property type="entry name" value="BRCT_dom"/>
</dbReference>
<dbReference type="Gene3D" id="3.30.1740.10">
    <property type="entry name" value="Zinc finger, PARP-type"/>
    <property type="match status" value="1"/>
</dbReference>
<evidence type="ECO:0000313" key="26">
    <source>
        <dbReference type="Proteomes" id="UP000001357"/>
    </source>
</evidence>
<evidence type="ECO:0000313" key="25">
    <source>
        <dbReference type="EMBL" id="EDQ89519.1"/>
    </source>
</evidence>
<dbReference type="GO" id="GO:0003910">
    <property type="term" value="F:DNA ligase (ATP) activity"/>
    <property type="evidence" value="ECO:0000318"/>
    <property type="project" value="GO_Central"/>
</dbReference>
<feature type="compositionally biased region" description="Polar residues" evidence="21">
    <location>
        <begin position="801"/>
        <end position="812"/>
    </location>
</feature>
<comment type="cofactor">
    <cofactor evidence="1">
        <name>Mg(2+)</name>
        <dbReference type="ChEBI" id="CHEBI:18420"/>
    </cofactor>
</comment>
<dbReference type="InterPro" id="IPR012340">
    <property type="entry name" value="NA-bd_OB-fold"/>
</dbReference>
<dbReference type="PROSITE" id="PS50172">
    <property type="entry name" value="BRCT"/>
    <property type="match status" value="1"/>
</dbReference>
<keyword evidence="10" id="KW-0863">Zinc-finger</keyword>
<dbReference type="Gene3D" id="3.40.50.10190">
    <property type="entry name" value="BRCT domain"/>
    <property type="match status" value="1"/>
</dbReference>
<evidence type="ECO:0000256" key="16">
    <source>
        <dbReference type="ARBA" id="ARBA00023306"/>
    </source>
</evidence>
<dbReference type="PROSITE" id="PS00333">
    <property type="entry name" value="DNA_LIGASE_A2"/>
    <property type="match status" value="1"/>
</dbReference>
<feature type="compositionally biased region" description="Basic residues" evidence="21">
    <location>
        <begin position="914"/>
        <end position="924"/>
    </location>
</feature>
<dbReference type="GO" id="GO:0006273">
    <property type="term" value="P:lagging strand elongation"/>
    <property type="evidence" value="ECO:0000318"/>
    <property type="project" value="GO_Central"/>
</dbReference>
<dbReference type="GO" id="GO:0008270">
    <property type="term" value="F:zinc ion binding"/>
    <property type="evidence" value="ECO:0007669"/>
    <property type="project" value="UniProtKB-KW"/>
</dbReference>
<keyword evidence="26" id="KW-1185">Reference proteome</keyword>
<dbReference type="OMA" id="GRWCTVT"/>
<evidence type="ECO:0000259" key="22">
    <source>
        <dbReference type="PROSITE" id="PS50064"/>
    </source>
</evidence>
<dbReference type="InterPro" id="IPR031916">
    <property type="entry name" value="LIG3_BRCT"/>
</dbReference>
<keyword evidence="9 18" id="KW-0227">DNA damage</keyword>
<dbReference type="SUPFAM" id="SSF52113">
    <property type="entry name" value="BRCT domain"/>
    <property type="match status" value="1"/>
</dbReference>
<evidence type="ECO:0000256" key="5">
    <source>
        <dbReference type="ARBA" id="ARBA00022618"/>
    </source>
</evidence>
<feature type="domain" description="BRCT" evidence="24">
    <location>
        <begin position="1040"/>
        <end position="1132"/>
    </location>
</feature>
<dbReference type="SUPFAM" id="SSF50249">
    <property type="entry name" value="Nucleic acid-binding proteins"/>
    <property type="match status" value="1"/>
</dbReference>
<dbReference type="InterPro" id="IPR000977">
    <property type="entry name" value="DNA_ligase_ATP-dep"/>
</dbReference>
<dbReference type="InterPro" id="IPR050191">
    <property type="entry name" value="ATP-dep_DNA_ligase"/>
</dbReference>
<evidence type="ECO:0000256" key="15">
    <source>
        <dbReference type="ARBA" id="ARBA00023242"/>
    </source>
</evidence>
<evidence type="ECO:0000256" key="11">
    <source>
        <dbReference type="ARBA" id="ARBA00022833"/>
    </source>
</evidence>
<comment type="subcellular location">
    <subcellularLocation>
        <location evidence="2">Nucleus</location>
    </subcellularLocation>
</comment>
<dbReference type="eggNOG" id="KOG4437">
    <property type="taxonomic scope" value="Eukaryota"/>
</dbReference>
<evidence type="ECO:0000256" key="1">
    <source>
        <dbReference type="ARBA" id="ARBA00001946"/>
    </source>
</evidence>
<gene>
    <name evidence="25" type="ORF">MONBRDRAFT_25238</name>
</gene>
<dbReference type="KEGG" id="mbr:MONBRDRAFT_25238"/>
<evidence type="ECO:0000256" key="19">
    <source>
        <dbReference type="RuleBase" id="RU004196"/>
    </source>
</evidence>
<dbReference type="CDD" id="cd07967">
    <property type="entry name" value="OBF_DNA_ligase_III"/>
    <property type="match status" value="1"/>
</dbReference>
<dbReference type="InterPro" id="IPR001510">
    <property type="entry name" value="Znf_PARP"/>
</dbReference>
<dbReference type="GO" id="GO:0006310">
    <property type="term" value="P:DNA recombination"/>
    <property type="evidence" value="ECO:0007669"/>
    <property type="project" value="UniProtKB-KW"/>
</dbReference>
<dbReference type="InterPro" id="IPR036420">
    <property type="entry name" value="BRCT_dom_sf"/>
</dbReference>
<dbReference type="GO" id="GO:0051301">
    <property type="term" value="P:cell division"/>
    <property type="evidence" value="ECO:0007669"/>
    <property type="project" value="UniProtKB-KW"/>
</dbReference>
<dbReference type="GeneID" id="5890768"/>
<dbReference type="InParanoid" id="A9UYT8"/>
<evidence type="ECO:0000256" key="9">
    <source>
        <dbReference type="ARBA" id="ARBA00022763"/>
    </source>
</evidence>
<dbReference type="Gene3D" id="3.30.470.30">
    <property type="entry name" value="DNA ligase/mRNA capping enzyme"/>
    <property type="match status" value="1"/>
</dbReference>
<dbReference type="FunFam" id="3.30.470.30:FF:000003">
    <property type="entry name" value="DNA ligase"/>
    <property type="match status" value="1"/>
</dbReference>
<evidence type="ECO:0000256" key="18">
    <source>
        <dbReference type="RuleBase" id="RU000617"/>
    </source>
</evidence>
<evidence type="ECO:0000259" key="24">
    <source>
        <dbReference type="PROSITE" id="PS50172"/>
    </source>
</evidence>
<dbReference type="CDD" id="cd07902">
    <property type="entry name" value="Adenylation_DNA_ligase_III"/>
    <property type="match status" value="1"/>
</dbReference>
<feature type="compositionally biased region" description="Polar residues" evidence="21">
    <location>
        <begin position="841"/>
        <end position="853"/>
    </location>
</feature>
<keyword evidence="5" id="KW-0132">Cell division</keyword>
<proteinExistence type="inferred from homology"/>
<feature type="region of interest" description="Disordered" evidence="21">
    <location>
        <begin position="797"/>
        <end position="931"/>
    </location>
</feature>
<sequence>MRWASVGYIFQRPVGLFVSASALSTSPVLPPVRRFSSALGLCVKQSSLHPFRGSTLPSTSRLWVRGFAAGTNARAATMSEFVAEHAKTGRSGCKECKQKIDKGALRIGKVTTSPFSDDSDMTTWYHDECFFQAQLRSRKTTAKVETLSDIKNYAELSAEDKQSLKTKIAAFVEAYANKGTGGAGGAKAKRPAAATTATASQPGKQGPALSATGPYHSSGRGRDNSFAAFQELCRDIEAHPGHTDKGNIIRTFITKGTSGQGFTGDLYLVMRHLLPQHPKRVYNMKEKQLVKIFSALFHTSEQDLTEHLEQGDVSDTMASFFATSQGLRPAAQSTLSLEDVENLLRQLENRTTIDEQTRVFRQHLPRMTTEDLRYVVRHIKHDLRIFAGSKIILSALNPGAYEAWKASNDLYALVQRCLKHGPSLKRDVSVRASLMTPVKPMLAEACRSYEMAVQKCPNGILAEIKYDGERVQVHKQGDNFRFFSRSLKEVQDHKISFFRESIRQACPHGHTMILDAEVLMVDTTTSKPLPFGTLGVHKKTRFTNAQPCLFIFDILHFNGRNLMDETMEERRRLLTSHVVSVHNEIMYSEQTAIPDLPTLRALMTKVMRENLEGLVLKDRHSVYEPSKRHWLKMKKDYLESGAMADTADLALLGAWFGTGSKGGLLSVYLMGCRDDNGVWRTVTKCGNGFDDAQVDAYHRKMLPLMQKVSQDRSKVPGWLRIDESRLVPDYIIRDPNQAPILEIAGAEFSESRAHSADGISIRFPRIARVRSDKNADTATSLSELKVLFKASKASSELLPNLPTSGNIPTSDQVSAAVAAAPPASSGSARRPEPAPKRTKRTLATMTATATSPKPRSCRRRAPDEDEDEDEPNDYDLNDDFINDDLDEDEDEDAADNFELDSDGEAPHVGDVGRRPRSTRARRTPGGRVPCYYGAACYRRRPEHRVQFSHPGDPDYPNYRDEDAEEDEDEDEDGVAQPHSEAESEDDDFVAEEDQDTEPDEPAPHLTGPPAHKRSKGHTDDHNSGTHSSLDSGTGGMAVDALPDVFSGCVCLVDGCSDAGRARRAIIAFDGEVVTLADDELSHIVVGSRKSHEWPPAVQHAVKSHPDAIVVHESWLWDSSKAGKRLSELKYSV</sequence>
<dbReference type="EC" id="6.5.1.1" evidence="18"/>
<comment type="similarity">
    <text evidence="3 19">Belongs to the ATP-dependent DNA ligase family.</text>
</comment>
<dbReference type="PANTHER" id="PTHR45674">
    <property type="entry name" value="DNA LIGASE 1/3 FAMILY MEMBER"/>
    <property type="match status" value="1"/>
</dbReference>
<keyword evidence="13 18" id="KW-0233">DNA recombination</keyword>
<dbReference type="EMBL" id="CH991550">
    <property type="protein sequence ID" value="EDQ89519.1"/>
    <property type="molecule type" value="Genomic_DNA"/>
</dbReference>
<dbReference type="Gene3D" id="1.10.3260.10">
    <property type="entry name" value="DNA ligase, ATP-dependent, N-terminal domain"/>
    <property type="match status" value="1"/>
</dbReference>
<keyword evidence="8 18" id="KW-0547">Nucleotide-binding</keyword>
<feature type="compositionally biased region" description="Low complexity" evidence="21">
    <location>
        <begin position="813"/>
        <end position="828"/>
    </location>
</feature>
<evidence type="ECO:0000259" key="23">
    <source>
        <dbReference type="PROSITE" id="PS50160"/>
    </source>
</evidence>
<dbReference type="InterPro" id="IPR036957">
    <property type="entry name" value="Znf_PARP_sf"/>
</dbReference>
<feature type="compositionally biased region" description="Acidic residues" evidence="21">
    <location>
        <begin position="863"/>
        <end position="903"/>
    </location>
</feature>
<dbReference type="InterPro" id="IPR012308">
    <property type="entry name" value="DNA_ligase_ATP-dep_N"/>
</dbReference>
<evidence type="ECO:0000256" key="10">
    <source>
        <dbReference type="ARBA" id="ARBA00022771"/>
    </source>
</evidence>
<dbReference type="GO" id="GO:0003677">
    <property type="term" value="F:DNA binding"/>
    <property type="evidence" value="ECO:0007669"/>
    <property type="project" value="InterPro"/>
</dbReference>
<dbReference type="PANTHER" id="PTHR45674:SF9">
    <property type="entry name" value="DNA LIGASE 3"/>
    <property type="match status" value="1"/>
</dbReference>
<evidence type="ECO:0000256" key="6">
    <source>
        <dbReference type="ARBA" id="ARBA00022705"/>
    </source>
</evidence>
<dbReference type="InterPro" id="IPR012309">
    <property type="entry name" value="DNA_ligase_ATP-dep_C"/>
</dbReference>
<dbReference type="RefSeq" id="XP_001745548.1">
    <property type="nucleotide sequence ID" value="XM_001745496.1"/>
</dbReference>